<evidence type="ECO:0000313" key="1">
    <source>
        <dbReference type="EMBL" id="QDS91460.1"/>
    </source>
</evidence>
<dbReference type="EMBL" id="CP036262">
    <property type="protein sequence ID" value="QDS91460.1"/>
    <property type="molecule type" value="Genomic_DNA"/>
</dbReference>
<dbReference type="KEGG" id="rml:FF011L_01900"/>
<accession>A0A517M990</accession>
<organism evidence="1 2">
    <name type="scientific">Roseimaritima multifibrata</name>
    <dbReference type="NCBI Taxonomy" id="1930274"/>
    <lineage>
        <taxon>Bacteria</taxon>
        <taxon>Pseudomonadati</taxon>
        <taxon>Planctomycetota</taxon>
        <taxon>Planctomycetia</taxon>
        <taxon>Pirellulales</taxon>
        <taxon>Pirellulaceae</taxon>
        <taxon>Roseimaritima</taxon>
    </lineage>
</organism>
<dbReference type="InterPro" id="IPR041289">
    <property type="entry name" value="Bact_RF_family3"/>
</dbReference>
<dbReference type="Pfam" id="PF18845">
    <property type="entry name" value="baeRF_family3"/>
    <property type="match status" value="1"/>
</dbReference>
<proteinExistence type="predicted"/>
<protein>
    <submittedName>
        <fullName evidence="1">Uncharacterized protein</fullName>
    </submittedName>
</protein>
<name>A0A517M990_9BACT</name>
<reference evidence="1 2" key="1">
    <citation type="submission" date="2019-02" db="EMBL/GenBank/DDBJ databases">
        <title>Deep-cultivation of Planctomycetes and their phenomic and genomic characterization uncovers novel biology.</title>
        <authorList>
            <person name="Wiegand S."/>
            <person name="Jogler M."/>
            <person name="Boedeker C."/>
            <person name="Pinto D."/>
            <person name="Vollmers J."/>
            <person name="Rivas-Marin E."/>
            <person name="Kohn T."/>
            <person name="Peeters S.H."/>
            <person name="Heuer A."/>
            <person name="Rast P."/>
            <person name="Oberbeckmann S."/>
            <person name="Bunk B."/>
            <person name="Jeske O."/>
            <person name="Meyerdierks A."/>
            <person name="Storesund J.E."/>
            <person name="Kallscheuer N."/>
            <person name="Luecker S."/>
            <person name="Lage O.M."/>
            <person name="Pohl T."/>
            <person name="Merkel B.J."/>
            <person name="Hornburger P."/>
            <person name="Mueller R.-W."/>
            <person name="Bruemmer F."/>
            <person name="Labrenz M."/>
            <person name="Spormann A.M."/>
            <person name="Op den Camp H."/>
            <person name="Overmann J."/>
            <person name="Amann R."/>
            <person name="Jetten M.S.M."/>
            <person name="Mascher T."/>
            <person name="Medema M.H."/>
            <person name="Devos D.P."/>
            <person name="Kaster A.-K."/>
            <person name="Ovreas L."/>
            <person name="Rohde M."/>
            <person name="Galperin M.Y."/>
            <person name="Jogler C."/>
        </authorList>
    </citation>
    <scope>NUCLEOTIDE SEQUENCE [LARGE SCALE GENOMIC DNA]</scope>
    <source>
        <strain evidence="1 2">FF011L</strain>
    </source>
</reference>
<keyword evidence="2" id="KW-1185">Reference proteome</keyword>
<dbReference type="OrthoDB" id="4393931at2"/>
<dbReference type="RefSeq" id="WP_145349522.1">
    <property type="nucleotide sequence ID" value="NZ_CP036262.1"/>
</dbReference>
<evidence type="ECO:0000313" key="2">
    <source>
        <dbReference type="Proteomes" id="UP000320672"/>
    </source>
</evidence>
<dbReference type="AlphaFoldDB" id="A0A517M990"/>
<gene>
    <name evidence="1" type="ORF">FF011L_01900</name>
</gene>
<dbReference type="Proteomes" id="UP000320672">
    <property type="component" value="Chromosome"/>
</dbReference>
<sequence>MPTISDATTLESLLPDALKNLASVSGDPCVSILMPTHRSGRETQQGPIRLKNLLKEAREKLKAAGHNDDLLDSLASKPDENEFWQHQGEGLAIFLNRDDCRMFRLNRAVDEKVFIGESFFIQPLIRESNSGGEYFVLSLSWDEACLFRAVGESLSVVETTTLPAKFEELVLPRDPEVSLQNTSHRSVGNTAGTSTAMFHGQGEGESKIEADRDQYLCLVGDDVAAAIYNTGLPLVVVATSEVTGHFEATGKVHVDAKADGSPSECTADELREHAKKAITPHLKADHSDFNERFGTALANSKASAELDEVLAAAKSGKVDSLMVCQRDGRCEQTNQAVLETLRNGGDVLQCSPEFMPPDADVVAAILRF</sequence>